<dbReference type="Pfam" id="PF00176">
    <property type="entry name" value="SNF2-rel_dom"/>
    <property type="match status" value="1"/>
</dbReference>
<dbReference type="PANTHER" id="PTHR45623">
    <property type="entry name" value="CHROMODOMAIN-HELICASE-DNA-BINDING PROTEIN 3-RELATED-RELATED"/>
    <property type="match status" value="1"/>
</dbReference>
<dbReference type="Proteomes" id="UP000784294">
    <property type="component" value="Unassembled WGS sequence"/>
</dbReference>
<dbReference type="PROSITE" id="PS51192">
    <property type="entry name" value="HELICASE_ATP_BIND_1"/>
    <property type="match status" value="1"/>
</dbReference>
<dbReference type="SUPFAM" id="SSF52540">
    <property type="entry name" value="P-loop containing nucleoside triphosphate hydrolases"/>
    <property type="match status" value="1"/>
</dbReference>
<evidence type="ECO:0000313" key="5">
    <source>
        <dbReference type="Proteomes" id="UP000784294"/>
    </source>
</evidence>
<dbReference type="InterPro" id="IPR038718">
    <property type="entry name" value="SNF2-like_sf"/>
</dbReference>
<keyword evidence="2" id="KW-0539">Nucleus</keyword>
<sequence>MHKLIRPDRSSWEPITHENSWKGTNKLREYQIEGVNWLAFCWFNHRNCILADEMGLGKTVQSIAFLLEVFNAGVRGPFLIIVPLSTVGNWQREFENWSDMNAIVYHGSSVSRHMLQDYEMFYRGRCDVFKFHAVITTFEILMTDIEFFGRLNWAISIIDEAHRLKNKKCKLGEGLRYLELLALL</sequence>
<name>A0A3S5AMV4_9PLAT</name>
<dbReference type="PANTHER" id="PTHR45623:SF11">
    <property type="entry name" value="KISMET, ISOFORM C"/>
    <property type="match status" value="1"/>
</dbReference>
<dbReference type="GO" id="GO:0016887">
    <property type="term" value="F:ATP hydrolysis activity"/>
    <property type="evidence" value="ECO:0007669"/>
    <property type="project" value="TreeGrafter"/>
</dbReference>
<dbReference type="EMBL" id="CAAALY010065758">
    <property type="protein sequence ID" value="VEL24079.1"/>
    <property type="molecule type" value="Genomic_DNA"/>
</dbReference>
<dbReference type="InterPro" id="IPR014001">
    <property type="entry name" value="Helicase_ATP-bd"/>
</dbReference>
<dbReference type="OrthoDB" id="5857104at2759"/>
<evidence type="ECO:0000256" key="2">
    <source>
        <dbReference type="ARBA" id="ARBA00023242"/>
    </source>
</evidence>
<accession>A0A3S5AMV4</accession>
<feature type="domain" description="Helicase ATP-binding" evidence="3">
    <location>
        <begin position="39"/>
        <end position="184"/>
    </location>
</feature>
<dbReference type="InterPro" id="IPR027417">
    <property type="entry name" value="P-loop_NTPase"/>
</dbReference>
<dbReference type="InterPro" id="IPR000330">
    <property type="entry name" value="SNF2_N"/>
</dbReference>
<evidence type="ECO:0000259" key="3">
    <source>
        <dbReference type="PROSITE" id="PS51192"/>
    </source>
</evidence>
<dbReference type="GO" id="GO:0005524">
    <property type="term" value="F:ATP binding"/>
    <property type="evidence" value="ECO:0007669"/>
    <property type="project" value="InterPro"/>
</dbReference>
<dbReference type="Gene3D" id="3.40.50.10810">
    <property type="entry name" value="Tandem AAA-ATPase domain"/>
    <property type="match status" value="1"/>
</dbReference>
<keyword evidence="5" id="KW-1185">Reference proteome</keyword>
<dbReference type="GO" id="GO:0010468">
    <property type="term" value="P:regulation of gene expression"/>
    <property type="evidence" value="ECO:0007669"/>
    <property type="project" value="TreeGrafter"/>
</dbReference>
<dbReference type="GO" id="GO:0140658">
    <property type="term" value="F:ATP-dependent chromatin remodeler activity"/>
    <property type="evidence" value="ECO:0007669"/>
    <property type="project" value="TreeGrafter"/>
</dbReference>
<dbReference type="GO" id="GO:0005634">
    <property type="term" value="C:nucleus"/>
    <property type="evidence" value="ECO:0007669"/>
    <property type="project" value="UniProtKB-SubCell"/>
</dbReference>
<dbReference type="GO" id="GO:0003682">
    <property type="term" value="F:chromatin binding"/>
    <property type="evidence" value="ECO:0007669"/>
    <property type="project" value="TreeGrafter"/>
</dbReference>
<dbReference type="GO" id="GO:0042393">
    <property type="term" value="F:histone binding"/>
    <property type="evidence" value="ECO:0007669"/>
    <property type="project" value="TreeGrafter"/>
</dbReference>
<dbReference type="AlphaFoldDB" id="A0A3S5AMV4"/>
<dbReference type="GO" id="GO:0003677">
    <property type="term" value="F:DNA binding"/>
    <property type="evidence" value="ECO:0007669"/>
    <property type="project" value="TreeGrafter"/>
</dbReference>
<evidence type="ECO:0000313" key="4">
    <source>
        <dbReference type="EMBL" id="VEL24079.1"/>
    </source>
</evidence>
<organism evidence="4 5">
    <name type="scientific">Protopolystoma xenopodis</name>
    <dbReference type="NCBI Taxonomy" id="117903"/>
    <lineage>
        <taxon>Eukaryota</taxon>
        <taxon>Metazoa</taxon>
        <taxon>Spiralia</taxon>
        <taxon>Lophotrochozoa</taxon>
        <taxon>Platyhelminthes</taxon>
        <taxon>Monogenea</taxon>
        <taxon>Polyopisthocotylea</taxon>
        <taxon>Polystomatidea</taxon>
        <taxon>Polystomatidae</taxon>
        <taxon>Protopolystoma</taxon>
    </lineage>
</organism>
<comment type="caution">
    <text evidence="4">The sequence shown here is derived from an EMBL/GenBank/DDBJ whole genome shotgun (WGS) entry which is preliminary data.</text>
</comment>
<evidence type="ECO:0000256" key="1">
    <source>
        <dbReference type="ARBA" id="ARBA00004123"/>
    </source>
</evidence>
<reference evidence="4" key="1">
    <citation type="submission" date="2018-11" db="EMBL/GenBank/DDBJ databases">
        <authorList>
            <consortium name="Pathogen Informatics"/>
        </authorList>
    </citation>
    <scope>NUCLEOTIDE SEQUENCE</scope>
</reference>
<gene>
    <name evidence="4" type="ORF">PXEA_LOCUS17519</name>
</gene>
<proteinExistence type="predicted"/>
<protein>
    <recommendedName>
        <fullName evidence="3">Helicase ATP-binding domain-containing protein</fullName>
    </recommendedName>
</protein>
<dbReference type="SMART" id="SM00487">
    <property type="entry name" value="DEXDc"/>
    <property type="match status" value="1"/>
</dbReference>
<comment type="subcellular location">
    <subcellularLocation>
        <location evidence="1">Nucleus</location>
    </subcellularLocation>
</comment>
<dbReference type="GO" id="GO:0000785">
    <property type="term" value="C:chromatin"/>
    <property type="evidence" value="ECO:0007669"/>
    <property type="project" value="TreeGrafter"/>
</dbReference>